<evidence type="ECO:0000256" key="2">
    <source>
        <dbReference type="ARBA" id="ARBA00023125"/>
    </source>
</evidence>
<comment type="caution">
    <text evidence="6">The sequence shown here is derived from an EMBL/GenBank/DDBJ whole genome shotgun (WGS) entry which is preliminary data.</text>
</comment>
<protein>
    <submittedName>
        <fullName evidence="6">TetR/AcrR family transcriptional regulator</fullName>
    </submittedName>
</protein>
<evidence type="ECO:0000256" key="4">
    <source>
        <dbReference type="PROSITE-ProRule" id="PRU00335"/>
    </source>
</evidence>
<keyword evidence="3" id="KW-0804">Transcription</keyword>
<feature type="domain" description="HTH tetR-type" evidence="5">
    <location>
        <begin position="5"/>
        <end position="65"/>
    </location>
</feature>
<dbReference type="Proteomes" id="UP000220353">
    <property type="component" value="Unassembled WGS sequence"/>
</dbReference>
<evidence type="ECO:0000256" key="1">
    <source>
        <dbReference type="ARBA" id="ARBA00023015"/>
    </source>
</evidence>
<evidence type="ECO:0000313" key="6">
    <source>
        <dbReference type="EMBL" id="PDT44500.1"/>
    </source>
</evidence>
<evidence type="ECO:0000256" key="3">
    <source>
        <dbReference type="ARBA" id="ARBA00023163"/>
    </source>
</evidence>
<dbReference type="RefSeq" id="WP_040962641.1">
    <property type="nucleotide sequence ID" value="NZ_NWTC01000031.1"/>
</dbReference>
<dbReference type="Gene3D" id="1.10.10.60">
    <property type="entry name" value="Homeodomain-like"/>
    <property type="match status" value="1"/>
</dbReference>
<gene>
    <name evidence="6" type="ORF">CO661_28395</name>
</gene>
<feature type="DNA-binding region" description="H-T-H motif" evidence="4">
    <location>
        <begin position="28"/>
        <end position="47"/>
    </location>
</feature>
<dbReference type="SUPFAM" id="SSF48498">
    <property type="entry name" value="Tetracyclin repressor-like, C-terminal domain"/>
    <property type="match status" value="1"/>
</dbReference>
<evidence type="ECO:0000259" key="5">
    <source>
        <dbReference type="PROSITE" id="PS50977"/>
    </source>
</evidence>
<accession>A0A2A6LQD0</accession>
<dbReference type="Gene3D" id="1.10.357.10">
    <property type="entry name" value="Tetracycline Repressor, domain 2"/>
    <property type="match status" value="1"/>
</dbReference>
<name>A0A2A6LQD0_RHIFR</name>
<reference evidence="6 7" key="1">
    <citation type="submission" date="2017-09" db="EMBL/GenBank/DDBJ databases">
        <title>Comparative genomics of rhizobia isolated from Phaseolus vulgaris in China.</title>
        <authorList>
            <person name="Tong W."/>
        </authorList>
    </citation>
    <scope>NUCLEOTIDE SEQUENCE [LARGE SCALE GENOMIC DNA]</scope>
    <source>
        <strain evidence="6 7">PCH1</strain>
    </source>
</reference>
<keyword evidence="2 4" id="KW-0238">DNA-binding</keyword>
<sequence length="195" mass="20957">MVRAGLSRAIVVETAARIVDEEGLTDLTMAELAKRLGIALPSLYTHVRSLEHLRSEVALSVTNELSRLMGEAIQGYAGRDAVFALARAYRSYAVAHAGRYAMAMLAQPGSADDRHQEAAMKCGLIVYGAVRGYGIAEAELTDAARFLRAGLHGFVSLEGQGGFALPQIVDVTFNAFLAGIDRALSTWSDQQENKT</sequence>
<dbReference type="Pfam" id="PF00440">
    <property type="entry name" value="TetR_N"/>
    <property type="match status" value="1"/>
</dbReference>
<keyword evidence="1" id="KW-0805">Transcription regulation</keyword>
<dbReference type="InterPro" id="IPR001647">
    <property type="entry name" value="HTH_TetR"/>
</dbReference>
<evidence type="ECO:0000313" key="7">
    <source>
        <dbReference type="Proteomes" id="UP000220353"/>
    </source>
</evidence>
<dbReference type="GO" id="GO:0003677">
    <property type="term" value="F:DNA binding"/>
    <property type="evidence" value="ECO:0007669"/>
    <property type="project" value="UniProtKB-UniRule"/>
</dbReference>
<dbReference type="Pfam" id="PF13305">
    <property type="entry name" value="TetR_C_33"/>
    <property type="match status" value="1"/>
</dbReference>
<dbReference type="AlphaFoldDB" id="A0A2A6LQD0"/>
<organism evidence="6 7">
    <name type="scientific">Rhizobium fredii</name>
    <name type="common">Sinorhizobium fredii</name>
    <dbReference type="NCBI Taxonomy" id="380"/>
    <lineage>
        <taxon>Bacteria</taxon>
        <taxon>Pseudomonadati</taxon>
        <taxon>Pseudomonadota</taxon>
        <taxon>Alphaproteobacteria</taxon>
        <taxon>Hyphomicrobiales</taxon>
        <taxon>Rhizobiaceae</taxon>
        <taxon>Sinorhizobium/Ensifer group</taxon>
        <taxon>Sinorhizobium</taxon>
    </lineage>
</organism>
<dbReference type="InterPro" id="IPR025996">
    <property type="entry name" value="MT1864/Rv1816-like_C"/>
</dbReference>
<dbReference type="InterPro" id="IPR036271">
    <property type="entry name" value="Tet_transcr_reg_TetR-rel_C_sf"/>
</dbReference>
<dbReference type="SUPFAM" id="SSF46689">
    <property type="entry name" value="Homeodomain-like"/>
    <property type="match status" value="1"/>
</dbReference>
<proteinExistence type="predicted"/>
<dbReference type="InterPro" id="IPR009057">
    <property type="entry name" value="Homeodomain-like_sf"/>
</dbReference>
<dbReference type="EMBL" id="NWTC01000031">
    <property type="protein sequence ID" value="PDT44500.1"/>
    <property type="molecule type" value="Genomic_DNA"/>
</dbReference>
<dbReference type="PROSITE" id="PS50977">
    <property type="entry name" value="HTH_TETR_2"/>
    <property type="match status" value="1"/>
</dbReference>